<feature type="signal peptide" evidence="3">
    <location>
        <begin position="1"/>
        <end position="19"/>
    </location>
</feature>
<comment type="similarity">
    <text evidence="1">Belongs to the 'GDXG' lipolytic enzyme family.</text>
</comment>
<proteinExistence type="inferred from homology"/>
<dbReference type="InterPro" id="IPR049492">
    <property type="entry name" value="BD-FAE-like_dom"/>
</dbReference>
<dbReference type="Pfam" id="PF20434">
    <property type="entry name" value="BD-FAE"/>
    <property type="match status" value="1"/>
</dbReference>
<organism evidence="5 6">
    <name type="scientific">Duganella margarita</name>
    <dbReference type="NCBI Taxonomy" id="2692170"/>
    <lineage>
        <taxon>Bacteria</taxon>
        <taxon>Pseudomonadati</taxon>
        <taxon>Pseudomonadota</taxon>
        <taxon>Betaproteobacteria</taxon>
        <taxon>Burkholderiales</taxon>
        <taxon>Oxalobacteraceae</taxon>
        <taxon>Telluria group</taxon>
        <taxon>Duganella</taxon>
    </lineage>
</organism>
<dbReference type="RefSeq" id="WP_161052441.1">
    <property type="nucleotide sequence ID" value="NZ_WWCR01000053.1"/>
</dbReference>
<dbReference type="SUPFAM" id="SSF53474">
    <property type="entry name" value="alpha/beta-Hydrolases"/>
    <property type="match status" value="1"/>
</dbReference>
<dbReference type="InterPro" id="IPR002168">
    <property type="entry name" value="Lipase_GDXG_HIS_AS"/>
</dbReference>
<dbReference type="AlphaFoldDB" id="A0A7X4KK09"/>
<dbReference type="GO" id="GO:0016787">
    <property type="term" value="F:hydrolase activity"/>
    <property type="evidence" value="ECO:0007669"/>
    <property type="project" value="UniProtKB-KW"/>
</dbReference>
<comment type="caution">
    <text evidence="5">The sequence shown here is derived from an EMBL/GenBank/DDBJ whole genome shotgun (WGS) entry which is preliminary data.</text>
</comment>
<evidence type="ECO:0000256" key="2">
    <source>
        <dbReference type="ARBA" id="ARBA00022801"/>
    </source>
</evidence>
<evidence type="ECO:0000256" key="1">
    <source>
        <dbReference type="ARBA" id="ARBA00010515"/>
    </source>
</evidence>
<evidence type="ECO:0000259" key="4">
    <source>
        <dbReference type="Pfam" id="PF20434"/>
    </source>
</evidence>
<evidence type="ECO:0000313" key="5">
    <source>
        <dbReference type="EMBL" id="MYM75892.1"/>
    </source>
</evidence>
<dbReference type="PANTHER" id="PTHR48081">
    <property type="entry name" value="AB HYDROLASE SUPERFAMILY PROTEIN C4A8.06C"/>
    <property type="match status" value="1"/>
</dbReference>
<evidence type="ECO:0000313" key="6">
    <source>
        <dbReference type="Proteomes" id="UP000469734"/>
    </source>
</evidence>
<accession>A0A7X4KK09</accession>
<feature type="non-terminal residue" evidence="5">
    <location>
        <position position="147"/>
    </location>
</feature>
<reference evidence="5 6" key="1">
    <citation type="submission" date="2019-12" db="EMBL/GenBank/DDBJ databases">
        <title>Novel species isolated from a subtropical stream in China.</title>
        <authorList>
            <person name="Lu H."/>
        </authorList>
    </citation>
    <scope>NUCLEOTIDE SEQUENCE [LARGE SCALE GENOMIC DNA]</scope>
    <source>
        <strain evidence="5 6">FT134W</strain>
    </source>
</reference>
<dbReference type="PROSITE" id="PS01173">
    <property type="entry name" value="LIPASE_GDXG_HIS"/>
    <property type="match status" value="1"/>
</dbReference>
<dbReference type="InterPro" id="IPR029058">
    <property type="entry name" value="AB_hydrolase_fold"/>
</dbReference>
<protein>
    <submittedName>
        <fullName evidence="5">Alpha/beta hydrolase fold domain-containing protein</fullName>
    </submittedName>
</protein>
<feature type="domain" description="BD-FAE-like" evidence="4">
    <location>
        <begin position="65"/>
        <end position="136"/>
    </location>
</feature>
<name>A0A7X4KK09_9BURK</name>
<dbReference type="InterPro" id="IPR050300">
    <property type="entry name" value="GDXG_lipolytic_enzyme"/>
</dbReference>
<sequence>MRRHASLAALLMLALGAPAAGPLSERLAALQDGMEEGGAAPFALPDGVRLLADQAYGEHRLQRYDVYLPRNAHRAPVIFMVHGGAWRTGDKASAQVVQNKVRRWTTRGIIVVSVNYRLLPGASVAMQAADVAAALAAAQAGAAGWGG</sequence>
<evidence type="ECO:0000256" key="3">
    <source>
        <dbReference type="SAM" id="SignalP"/>
    </source>
</evidence>
<gene>
    <name evidence="5" type="ORF">GTP56_27375</name>
</gene>
<keyword evidence="3" id="KW-0732">Signal</keyword>
<dbReference type="Gene3D" id="3.40.50.1820">
    <property type="entry name" value="alpha/beta hydrolase"/>
    <property type="match status" value="1"/>
</dbReference>
<feature type="chain" id="PRO_5031231251" evidence="3">
    <location>
        <begin position="20"/>
        <end position="147"/>
    </location>
</feature>
<keyword evidence="2 5" id="KW-0378">Hydrolase</keyword>
<dbReference type="EMBL" id="WWCR01000053">
    <property type="protein sequence ID" value="MYM75892.1"/>
    <property type="molecule type" value="Genomic_DNA"/>
</dbReference>
<dbReference type="PANTHER" id="PTHR48081:SF33">
    <property type="entry name" value="KYNURENINE FORMAMIDASE"/>
    <property type="match status" value="1"/>
</dbReference>
<dbReference type="Proteomes" id="UP000469734">
    <property type="component" value="Unassembled WGS sequence"/>
</dbReference>